<reference evidence="1" key="1">
    <citation type="journal article" date="2021" name="Proc. Natl. Acad. Sci. U.S.A.">
        <title>A Catalog of Tens of Thousands of Viruses from Human Metagenomes Reveals Hidden Associations with Chronic Diseases.</title>
        <authorList>
            <person name="Tisza M.J."/>
            <person name="Buck C.B."/>
        </authorList>
    </citation>
    <scope>NUCLEOTIDE SEQUENCE</scope>
    <source>
        <strain evidence="1">CtzyI3</strain>
    </source>
</reference>
<dbReference type="EMBL" id="BK014931">
    <property type="protein sequence ID" value="DAD83217.1"/>
    <property type="molecule type" value="Genomic_DNA"/>
</dbReference>
<proteinExistence type="predicted"/>
<protein>
    <submittedName>
        <fullName evidence="1">Uncharacterized protein</fullName>
    </submittedName>
</protein>
<organism evidence="1">
    <name type="scientific">Myoviridae sp. ctzyI3</name>
    <dbReference type="NCBI Taxonomy" id="2826722"/>
    <lineage>
        <taxon>Viruses</taxon>
        <taxon>Duplodnaviria</taxon>
        <taxon>Heunggongvirae</taxon>
        <taxon>Uroviricota</taxon>
        <taxon>Caudoviricetes</taxon>
    </lineage>
</organism>
<sequence length="30" mass="3530">MDIQIEKQNVLDGHSMGIQIVCFLRMSFYL</sequence>
<evidence type="ECO:0000313" key="1">
    <source>
        <dbReference type="EMBL" id="DAD83217.1"/>
    </source>
</evidence>
<name>A0A8S5MLL5_9CAUD</name>
<accession>A0A8S5MLL5</accession>